<keyword evidence="5" id="KW-0109">Calcium transport</keyword>
<dbReference type="FunFam" id="1.10.287.70:FF:000118">
    <property type="entry name" value="Calcium channel subunit Cch1"/>
    <property type="match status" value="1"/>
</dbReference>
<dbReference type="PROSITE" id="PS00018">
    <property type="entry name" value="EF_HAND_1"/>
    <property type="match status" value="1"/>
</dbReference>
<feature type="transmembrane region" description="Helical" evidence="18">
    <location>
        <begin position="1808"/>
        <end position="1825"/>
    </location>
</feature>
<feature type="transmembrane region" description="Helical" evidence="18">
    <location>
        <begin position="746"/>
        <end position="765"/>
    </location>
</feature>
<dbReference type="OrthoDB" id="416585at2759"/>
<dbReference type="GO" id="GO:0005891">
    <property type="term" value="C:voltage-gated calcium channel complex"/>
    <property type="evidence" value="ECO:0007669"/>
    <property type="project" value="TreeGrafter"/>
</dbReference>
<dbReference type="Gene3D" id="1.10.238.10">
    <property type="entry name" value="EF-hand"/>
    <property type="match status" value="1"/>
</dbReference>
<evidence type="ECO:0000256" key="5">
    <source>
        <dbReference type="ARBA" id="ARBA00022568"/>
    </source>
</evidence>
<dbReference type="PANTHER" id="PTHR45628">
    <property type="entry name" value="VOLTAGE-DEPENDENT CALCIUM CHANNEL TYPE A SUBUNIT ALPHA-1"/>
    <property type="match status" value="1"/>
</dbReference>
<keyword evidence="14" id="KW-0407">Ion channel</keyword>
<accession>A0A1E4U2D3</accession>
<evidence type="ECO:0000256" key="9">
    <source>
        <dbReference type="ARBA" id="ARBA00022882"/>
    </source>
</evidence>
<dbReference type="GO" id="GO:0008331">
    <property type="term" value="F:high voltage-gated calcium channel activity"/>
    <property type="evidence" value="ECO:0007669"/>
    <property type="project" value="TreeGrafter"/>
</dbReference>
<comment type="similarity">
    <text evidence="15">Belongs to the calcium channel alpha-1 subunit (TC 1.A.1.11) family.</text>
</comment>
<feature type="region of interest" description="Disordered" evidence="17">
    <location>
        <begin position="413"/>
        <end position="443"/>
    </location>
</feature>
<dbReference type="PROSITE" id="PS50222">
    <property type="entry name" value="EF_HAND_2"/>
    <property type="match status" value="1"/>
</dbReference>
<feature type="transmembrane region" description="Helical" evidence="18">
    <location>
        <begin position="1751"/>
        <end position="1771"/>
    </location>
</feature>
<feature type="compositionally biased region" description="Polar residues" evidence="17">
    <location>
        <begin position="109"/>
        <end position="131"/>
    </location>
</feature>
<feature type="transmembrane region" description="Helical" evidence="18">
    <location>
        <begin position="1783"/>
        <end position="1802"/>
    </location>
</feature>
<evidence type="ECO:0000256" key="11">
    <source>
        <dbReference type="ARBA" id="ARBA00023065"/>
    </source>
</evidence>
<feature type="transmembrane region" description="Helical" evidence="18">
    <location>
        <begin position="851"/>
        <end position="869"/>
    </location>
</feature>
<dbReference type="Gene3D" id="1.20.120.350">
    <property type="entry name" value="Voltage-gated potassium channels. Chain C"/>
    <property type="match status" value="5"/>
</dbReference>
<feature type="region of interest" description="Disordered" evidence="17">
    <location>
        <begin position="159"/>
        <end position="220"/>
    </location>
</feature>
<feature type="transmembrane region" description="Helical" evidence="18">
    <location>
        <begin position="1432"/>
        <end position="1452"/>
    </location>
</feature>
<dbReference type="GO" id="GO:0098703">
    <property type="term" value="P:calcium ion import across plasma membrane"/>
    <property type="evidence" value="ECO:0007669"/>
    <property type="project" value="TreeGrafter"/>
</dbReference>
<evidence type="ECO:0000256" key="13">
    <source>
        <dbReference type="ARBA" id="ARBA00023180"/>
    </source>
</evidence>
<feature type="region of interest" description="Disordered" evidence="17">
    <location>
        <begin position="322"/>
        <end position="353"/>
    </location>
</feature>
<sequence length="2342" mass="266350">MSSDSSDEKGKGKGNGTGERSSFDKEIANLPTFSVQEHESTTVHLPTSSSSAAEGTTTAGPSAGSSAGSAISERTVQTSPPPTAATMDSESERKERQKKFKKAPGLKIDTSNLAATPNSFTTNAKNNSALNSPFLLSPNAAAENTSYLTAKSPTSSFFSKIHKSGGGNSGSRNNNNNNNNTSDNLSWSGSSVPSKRRSKNSKGSLSVNEADDDSSVGNRSVESFHSSNLLEDADIDVLDKGLTAALGSGGNENEGMWLPVSSPRSAATGSGSEDIISSTKSGNETRSNIDEPEQEGIKLDDLRSPVNLKVPSYPEYLMVTTSSANNHNNNNNNNNDNDNINNNNNNNNNNVSAKSSILSRGYSDNENHVRFPGDLEHGLKIREHEDDGKLPSTTPRRKISIALKKFTARFNGKDDNDEQLLGINSNQKNSTSFDYNSTDEPLEEESVMTFTSSRQESPASEEDTFSFNSANRHTINEPNEINTNINNTNRRYSGLEGIRLFGNSLKYFGPRNRLRLRCASIILKNWFDPVVLQFTLLQTVVLVYQQWNPYSRGYVYNGKYTWVDWVLVFVNVFYTIEVMMKIITFGLVDDSQMYEELNLEYKPNVVWEKYFKWTFKRLRNRTMVDGDKNLSKDIKKGFNLLNDDMKIFQERPKKPVHSVTLHNLKEEAATGVPVSRAFLRSSWNRVDFVSTLSFWLSFFLSFKQYDLKHHITLFRSLMCLRILRLTNLTHGTLTILRALKKAAPELVDISFFIISFWIFFAIIGVQSFKSSLRRQCVWYDPDDPSDYYVNDFQFCGSYIDATTSEAKAYIFADGTSSGEIKGYRCPVYSKCVSNTNPYGNTMSFDNIANSFELVFVVMSANTFTDIMYYTMDSDTLASSLFFIFGVFFLTVWLVNLLVAVIVTAFKITRDEISEQQKLSQKKKVFSIKNWKKEFLYNDLKKKLPFLKWYYKFEWVFLLIIVVDLIVQCTRNENSSSTEIKTLYKFESAVTLILLFEIVLRFCCFLPHWRNFFYSRKNIFDLFLAVITSIIVIPIVHSRLGHAYFWLTAFQISRFYRVVLFFTYTKNTWIKVLGNFRTVFDLSLFYFIFLFLVSVIMSRFFEGIVPESEMSDNPLGMYTLPNVFISLYTVTSTENWSSILYIVQQYAKNKSAKFFGAAYIIMWFIFSNFIILNIFIAVIAENLEISETDKRNEQIQQYLKNLKSELTKDPERSVFSDFKERITLRKNNNVTNAENTKEEILYLLLNGKVKGFNKIGNEKEKSSSGLKKPKIIAANKWISKVPYYSGAASKIKVFYDIFRSNPFFSSNASKAGHYRFKDIQEAEEDLGTAVRGIIDRNHEIVEEQTKYLQKNPSFNTVFYLFPPNHRVRKACQKLVPSSYGDRIDGVEPNKAVSDLFSIIMFLVTVAMVIMACYTTPLYRKEHDLFDESWNWTIYFDLGFTLLFSFEFVIKVVADGLIFTPNAYLISAWNIIDAIVLISLWIDVIASLKNATNVSRIVNGFKALRALRLLSLSSRAKSTFQNTIISGFWKILGASTISLSLLLPFAIWGLNIFNGRLGYCLDGTSVKSECHSEYTNEIFKWDIVSPNVYVNPQLAFNSFFPSFLTLFEIVSLEGWVDLLENLMNSTGVGTVPSTFATPVNAIYIVLFNFLSIVFILTLFVSVIINNYSRTTGRAYLTSEQSAWYEVEKILKQIKASKRGNIDGYSKLKLFCHKLVVERNIYWRIGTNLLLIIHTLALLLEVYPTISGLDETRYIIYLMTSSAFLLSLFVSMYARGFVLFFKNKWNWFRFFVIFGAFSTSFISFFVSRQTVYANFNKLFLVGILFFIIPKIDRLNQLLRFASASLPSLLSLLFTWGILFLVFAIAMNQIFGLTRIGANTSNNINLRTVTKALILLFKMSFGEGWNYIMKDFAVQAPFCVSSDSIYDSDCGNEAYAYVLFISWNIVSMFIFLNMFVSLTVDSFSYVYHASGPHSLITRNEIRKFKECWLTFDPDGTGYIDPADLPKFLGSLNGVLSYKIYNDGRFSIRELKDQWFKDTGSDISYDIFIDFAAMESSLASIDTNLVKIRRLKFERLYQELLTDMMLYEEPGISFTRTILKIALYSQFEENKCLTLDDFMKRYVEMDKVDKELKKQKVYDTLKAVICRWRFKKGKFTQLVDAASSDFDGLGINFGEEIYHKPSMVFISDYINSEDNIKDKLPASSDTSMSLAKKLSNNNNGDNPFADIISSTVGPSVYTTFSNNPFSGEGVEEGISNGVDTQQDLYFRANKFNQPDRHAKSRTLTGFGNSFNSNHQQDSDGIGIIVPTFKQNDIYTSIDNLSTSNSAQNEAEDESMSLLSIDINSPRH</sequence>
<keyword evidence="3" id="KW-1003">Cell membrane</keyword>
<protein>
    <recommendedName>
        <fullName evidence="16">Calcium-channel protein CCH1</fullName>
    </recommendedName>
</protein>
<dbReference type="SUPFAM" id="SSF81324">
    <property type="entry name" value="Voltage-gated potassium channels"/>
    <property type="match status" value="3"/>
</dbReference>
<evidence type="ECO:0000256" key="4">
    <source>
        <dbReference type="ARBA" id="ARBA00022553"/>
    </source>
</evidence>
<keyword evidence="4" id="KW-0597">Phosphoprotein</keyword>
<gene>
    <name evidence="20" type="ORF">PACTADRAFT_47961</name>
</gene>
<feature type="transmembrane region" description="Helical" evidence="18">
    <location>
        <begin position="1845"/>
        <end position="1867"/>
    </location>
</feature>
<evidence type="ECO:0000313" key="20">
    <source>
        <dbReference type="EMBL" id="ODV98157.1"/>
    </source>
</evidence>
<evidence type="ECO:0000256" key="18">
    <source>
        <dbReference type="SAM" id="Phobius"/>
    </source>
</evidence>
<dbReference type="Proteomes" id="UP000094236">
    <property type="component" value="Unassembled WGS sequence"/>
</dbReference>
<dbReference type="SUPFAM" id="SSF47473">
    <property type="entry name" value="EF-hand"/>
    <property type="match status" value="1"/>
</dbReference>
<feature type="transmembrane region" description="Helical" evidence="18">
    <location>
        <begin position="1930"/>
        <end position="1952"/>
    </location>
</feature>
<feature type="transmembrane region" description="Helical" evidence="18">
    <location>
        <begin position="1394"/>
        <end position="1412"/>
    </location>
</feature>
<keyword evidence="7 18" id="KW-0812">Transmembrane</keyword>
<evidence type="ECO:0000313" key="21">
    <source>
        <dbReference type="Proteomes" id="UP000094236"/>
    </source>
</evidence>
<feature type="transmembrane region" description="Helical" evidence="18">
    <location>
        <begin position="1525"/>
        <end position="1546"/>
    </location>
</feature>
<keyword evidence="9" id="KW-0851">Voltage-gated channel</keyword>
<evidence type="ECO:0000256" key="14">
    <source>
        <dbReference type="ARBA" id="ARBA00023303"/>
    </source>
</evidence>
<keyword evidence="21" id="KW-1185">Reference proteome</keyword>
<dbReference type="InterPro" id="IPR002048">
    <property type="entry name" value="EF_hand_dom"/>
</dbReference>
<name>A0A1E4U2D3_PACTA</name>
<feature type="transmembrane region" description="Helical" evidence="18">
    <location>
        <begin position="1464"/>
        <end position="1484"/>
    </location>
</feature>
<keyword evidence="10 18" id="KW-1133">Transmembrane helix</keyword>
<feature type="transmembrane region" description="Helical" evidence="18">
    <location>
        <begin position="1018"/>
        <end position="1036"/>
    </location>
</feature>
<keyword evidence="11" id="KW-0406">Ion transport</keyword>
<keyword evidence="12 18" id="KW-0472">Membrane</keyword>
<feature type="transmembrane region" description="Helical" evidence="18">
    <location>
        <begin position="1639"/>
        <end position="1662"/>
    </location>
</feature>
<evidence type="ECO:0000256" key="8">
    <source>
        <dbReference type="ARBA" id="ARBA00022837"/>
    </source>
</evidence>
<dbReference type="Pfam" id="PF00520">
    <property type="entry name" value="Ion_trans"/>
    <property type="match status" value="4"/>
</dbReference>
<dbReference type="Gene3D" id="1.10.287.70">
    <property type="match status" value="4"/>
</dbReference>
<dbReference type="InterPro" id="IPR027359">
    <property type="entry name" value="Volt_channel_dom_sf"/>
</dbReference>
<dbReference type="GO" id="GO:0005509">
    <property type="term" value="F:calcium ion binding"/>
    <property type="evidence" value="ECO:0007669"/>
    <property type="project" value="InterPro"/>
</dbReference>
<evidence type="ECO:0000256" key="17">
    <source>
        <dbReference type="SAM" id="MobiDB-lite"/>
    </source>
</evidence>
<feature type="transmembrane region" description="Helical" evidence="18">
    <location>
        <begin position="1154"/>
        <end position="1179"/>
    </location>
</feature>
<comment type="subcellular location">
    <subcellularLocation>
        <location evidence="1">Cell membrane</location>
        <topology evidence="1">Multi-pass membrane protein</topology>
    </subcellularLocation>
</comment>
<dbReference type="InterPro" id="IPR050599">
    <property type="entry name" value="VDCC_alpha-1_subunit"/>
</dbReference>
<organism evidence="20 21">
    <name type="scientific">Pachysolen tannophilus NRRL Y-2460</name>
    <dbReference type="NCBI Taxonomy" id="669874"/>
    <lineage>
        <taxon>Eukaryota</taxon>
        <taxon>Fungi</taxon>
        <taxon>Dikarya</taxon>
        <taxon>Ascomycota</taxon>
        <taxon>Saccharomycotina</taxon>
        <taxon>Pichiomycetes</taxon>
        <taxon>Pachysolenaceae</taxon>
        <taxon>Pachysolen</taxon>
    </lineage>
</organism>
<keyword evidence="2" id="KW-0813">Transport</keyword>
<dbReference type="InterPro" id="IPR011992">
    <property type="entry name" value="EF-hand-dom_pair"/>
</dbReference>
<dbReference type="InterPro" id="IPR018247">
    <property type="entry name" value="EF_Hand_1_Ca_BS"/>
</dbReference>
<feature type="transmembrane region" description="Helical" evidence="18">
    <location>
        <begin position="987"/>
        <end position="1006"/>
    </location>
</feature>
<evidence type="ECO:0000256" key="6">
    <source>
        <dbReference type="ARBA" id="ARBA00022673"/>
    </source>
</evidence>
<feature type="compositionally biased region" description="Polar residues" evidence="17">
    <location>
        <begin position="262"/>
        <end position="286"/>
    </location>
</feature>
<evidence type="ECO:0000256" key="16">
    <source>
        <dbReference type="ARBA" id="ARBA00067459"/>
    </source>
</evidence>
<evidence type="ECO:0000256" key="7">
    <source>
        <dbReference type="ARBA" id="ARBA00022692"/>
    </source>
</evidence>
<dbReference type="InterPro" id="IPR005821">
    <property type="entry name" value="Ion_trans_dom"/>
</dbReference>
<feature type="compositionally biased region" description="Low complexity" evidence="17">
    <location>
        <begin position="325"/>
        <end position="350"/>
    </location>
</feature>
<feature type="region of interest" description="Disordered" evidence="17">
    <location>
        <begin position="2317"/>
        <end position="2342"/>
    </location>
</feature>
<evidence type="ECO:0000256" key="12">
    <source>
        <dbReference type="ARBA" id="ARBA00023136"/>
    </source>
</evidence>
<evidence type="ECO:0000259" key="19">
    <source>
        <dbReference type="PROSITE" id="PS50222"/>
    </source>
</evidence>
<feature type="region of interest" description="Disordered" evidence="17">
    <location>
        <begin position="248"/>
        <end position="303"/>
    </location>
</feature>
<evidence type="ECO:0000256" key="10">
    <source>
        <dbReference type="ARBA" id="ARBA00022989"/>
    </source>
</evidence>
<dbReference type="PANTHER" id="PTHR45628:SF7">
    <property type="entry name" value="VOLTAGE-DEPENDENT CALCIUM CHANNEL TYPE A SUBUNIT ALPHA-1"/>
    <property type="match status" value="1"/>
</dbReference>
<dbReference type="FunFam" id="1.20.120.350:FF:000079">
    <property type="entry name" value="Calcium channel subunit Cch1"/>
    <property type="match status" value="1"/>
</dbReference>
<feature type="compositionally biased region" description="Low complexity" evidence="17">
    <location>
        <begin position="47"/>
        <end position="72"/>
    </location>
</feature>
<dbReference type="EMBL" id="KV454011">
    <property type="protein sequence ID" value="ODV98157.1"/>
    <property type="molecule type" value="Genomic_DNA"/>
</dbReference>
<dbReference type="STRING" id="669874.A0A1E4U2D3"/>
<dbReference type="FunFam" id="1.10.287.70:FF:000093">
    <property type="entry name" value="Calcium channel subunit Cch1"/>
    <property type="match status" value="1"/>
</dbReference>
<evidence type="ECO:0000256" key="3">
    <source>
        <dbReference type="ARBA" id="ARBA00022475"/>
    </source>
</evidence>
<feature type="compositionally biased region" description="Low complexity" evidence="17">
    <location>
        <begin position="170"/>
        <end position="184"/>
    </location>
</feature>
<keyword evidence="8" id="KW-0106">Calcium</keyword>
<proteinExistence type="inferred from homology"/>
<feature type="transmembrane region" description="Helical" evidence="18">
    <location>
        <begin position="948"/>
        <end position="967"/>
    </location>
</feature>
<feature type="transmembrane region" description="Helical" evidence="18">
    <location>
        <begin position="881"/>
        <end position="905"/>
    </location>
</feature>
<feature type="transmembrane region" description="Helical" evidence="18">
    <location>
        <begin position="1042"/>
        <end position="1063"/>
    </location>
</feature>
<evidence type="ECO:0000256" key="1">
    <source>
        <dbReference type="ARBA" id="ARBA00004651"/>
    </source>
</evidence>
<feature type="transmembrane region" description="Helical" evidence="18">
    <location>
        <begin position="1083"/>
        <end position="1100"/>
    </location>
</feature>
<feature type="region of interest" description="Disordered" evidence="17">
    <location>
        <begin position="1"/>
        <end position="131"/>
    </location>
</feature>
<feature type="domain" description="EF-hand" evidence="19">
    <location>
        <begin position="1975"/>
        <end position="2010"/>
    </location>
</feature>
<feature type="compositionally biased region" description="Basic and acidic residues" evidence="17">
    <location>
        <begin position="1"/>
        <end position="11"/>
    </location>
</feature>
<feature type="transmembrane region" description="Helical" evidence="18">
    <location>
        <begin position="1718"/>
        <end position="1739"/>
    </location>
</feature>
<keyword evidence="13" id="KW-0325">Glycoprotein</keyword>
<keyword evidence="6" id="KW-0107">Calcium channel</keyword>
<reference evidence="21" key="1">
    <citation type="submission" date="2016-05" db="EMBL/GenBank/DDBJ databases">
        <title>Comparative genomics of biotechnologically important yeasts.</title>
        <authorList>
            <consortium name="DOE Joint Genome Institute"/>
            <person name="Riley R."/>
            <person name="Haridas S."/>
            <person name="Wolfe K.H."/>
            <person name="Lopes M.R."/>
            <person name="Hittinger C.T."/>
            <person name="Goker M."/>
            <person name="Salamov A."/>
            <person name="Wisecaver J."/>
            <person name="Long T.M."/>
            <person name="Aerts A.L."/>
            <person name="Barry K."/>
            <person name="Choi C."/>
            <person name="Clum A."/>
            <person name="Coughlan A.Y."/>
            <person name="Deshpande S."/>
            <person name="Douglass A.P."/>
            <person name="Hanson S.J."/>
            <person name="Klenk H.-P."/>
            <person name="Labutti K."/>
            <person name="Lapidus A."/>
            <person name="Lindquist E."/>
            <person name="Lipzen A."/>
            <person name="Meier-Kolthoff J.P."/>
            <person name="Ohm R.A."/>
            <person name="Otillar R.P."/>
            <person name="Pangilinan J."/>
            <person name="Peng Y."/>
            <person name="Rokas A."/>
            <person name="Rosa C.A."/>
            <person name="Scheuner C."/>
            <person name="Sibirny A.A."/>
            <person name="Slot J.C."/>
            <person name="Stielow J.B."/>
            <person name="Sun H."/>
            <person name="Kurtzman C.P."/>
            <person name="Blackwell M."/>
            <person name="Grigoriev I.V."/>
            <person name="Jeffries T.W."/>
        </authorList>
    </citation>
    <scope>NUCLEOTIDE SEQUENCE [LARGE SCALE GENOMIC DNA]</scope>
    <source>
        <strain evidence="21">NRRL Y-2460</strain>
    </source>
</reference>
<evidence type="ECO:0000256" key="15">
    <source>
        <dbReference type="ARBA" id="ARBA00061395"/>
    </source>
</evidence>
<feature type="compositionally biased region" description="Polar residues" evidence="17">
    <location>
        <begin position="422"/>
        <end position="439"/>
    </location>
</feature>
<evidence type="ECO:0000256" key="2">
    <source>
        <dbReference type="ARBA" id="ARBA00022448"/>
    </source>
</evidence>